<evidence type="ECO:0000313" key="2">
    <source>
        <dbReference type="EMBL" id="CAA9549729.1"/>
    </source>
</evidence>
<sequence>DDTTAAGPAPRAVRLRARSAGRPAGGPHRRGVSLGAGARLLGSPPARGRTDGAGLGRRRLGAGSGTALARSATIHDPRLAAVPPGRPHGPARRLHRRRGDDDPRGVRDAGRCGEWGHGAASGRRRLAVGARPDDRRRSRPGRAQFLPLGAGPHAALPRHRLVGEPGAPPSRCRDCAPARPLPRPTAL</sequence>
<feature type="region of interest" description="Disordered" evidence="1">
    <location>
        <begin position="1"/>
        <end position="187"/>
    </location>
</feature>
<proteinExistence type="predicted"/>
<name>A0A6J4UKA5_9BACT</name>
<feature type="compositionally biased region" description="Basic and acidic residues" evidence="1">
    <location>
        <begin position="98"/>
        <end position="111"/>
    </location>
</feature>
<gene>
    <name evidence="2" type="ORF">AVDCRST_MAG88-682</name>
</gene>
<dbReference type="EMBL" id="CADCWM010000237">
    <property type="protein sequence ID" value="CAA9549729.1"/>
    <property type="molecule type" value="Genomic_DNA"/>
</dbReference>
<evidence type="ECO:0000256" key="1">
    <source>
        <dbReference type="SAM" id="MobiDB-lite"/>
    </source>
</evidence>
<organism evidence="2">
    <name type="scientific">uncultured Thermomicrobiales bacterium</name>
    <dbReference type="NCBI Taxonomy" id="1645740"/>
    <lineage>
        <taxon>Bacteria</taxon>
        <taxon>Pseudomonadati</taxon>
        <taxon>Thermomicrobiota</taxon>
        <taxon>Thermomicrobia</taxon>
        <taxon>Thermomicrobiales</taxon>
        <taxon>environmental samples</taxon>
    </lineage>
</organism>
<feature type="non-terminal residue" evidence="2">
    <location>
        <position position="187"/>
    </location>
</feature>
<feature type="non-terminal residue" evidence="2">
    <location>
        <position position="1"/>
    </location>
</feature>
<reference evidence="2" key="1">
    <citation type="submission" date="2020-02" db="EMBL/GenBank/DDBJ databases">
        <authorList>
            <person name="Meier V. D."/>
        </authorList>
    </citation>
    <scope>NUCLEOTIDE SEQUENCE</scope>
    <source>
        <strain evidence="2">AVDCRST_MAG88</strain>
    </source>
</reference>
<accession>A0A6J4UKA5</accession>
<protein>
    <submittedName>
        <fullName evidence="2">Uncharacterized protein</fullName>
    </submittedName>
</protein>
<dbReference type="AlphaFoldDB" id="A0A6J4UKA5"/>